<sequence>MKKLIGIFAIALPFICSSQISTSEKEETIQKILEVLEKRYIFPEVADSMVRYVNTFAESGKYDTISTREEFAFQLTTDLQFVSKDLHLKVQFDEQSPKQAEKSENENFTEDEWIRSLMVENNYGIKSKKILDGNIGYLEIPMFGPLNLVADSIRSAIHFIENTDVLILDLRSCRGSLDENTIPFLCSYFFDEPVHLFDFYTRETNSTKQFWTYAWVPGEKYLEKPIYILTSGRTFSGGEELAYDLKHLNRAEIIGEKTKGGANPTDYVRLNRSYSASVPYMRSINPGTNTNWEHIGVQPDIEVKSNMALYTAHVDALSWLYQTTIDENQRIALNKTLKEVEAGKPQFRQIEFKLKGFENAKEVFIAGSFNSWAAKNIPLKKQDGYWTGNVECEPGNVSYQFIVDGRWITDPENPQIVTENGYKHSFLFVK</sequence>
<dbReference type="GO" id="GO:0006508">
    <property type="term" value="P:proteolysis"/>
    <property type="evidence" value="ECO:0007669"/>
    <property type="project" value="InterPro"/>
</dbReference>
<dbReference type="Pfam" id="PF16561">
    <property type="entry name" value="AMPK1_CBM"/>
    <property type="match status" value="1"/>
</dbReference>
<dbReference type="GO" id="GO:0008236">
    <property type="term" value="F:serine-type peptidase activity"/>
    <property type="evidence" value="ECO:0007669"/>
    <property type="project" value="InterPro"/>
</dbReference>
<dbReference type="Gene3D" id="3.30.750.44">
    <property type="match status" value="1"/>
</dbReference>
<dbReference type="Gene3D" id="2.60.40.10">
    <property type="entry name" value="Immunoglobulins"/>
    <property type="match status" value="1"/>
</dbReference>
<organism evidence="2 3">
    <name type="scientific">Maribellus comscasis</name>
    <dbReference type="NCBI Taxonomy" id="2681766"/>
    <lineage>
        <taxon>Bacteria</taxon>
        <taxon>Pseudomonadati</taxon>
        <taxon>Bacteroidota</taxon>
        <taxon>Bacteroidia</taxon>
        <taxon>Marinilabiliales</taxon>
        <taxon>Prolixibacteraceae</taxon>
        <taxon>Maribellus</taxon>
    </lineage>
</organism>
<dbReference type="PANTHER" id="PTHR11261">
    <property type="entry name" value="INTERPHOTORECEPTOR RETINOID-BINDING PROTEIN"/>
    <property type="match status" value="1"/>
</dbReference>
<reference evidence="2 3" key="1">
    <citation type="submission" date="2019-11" db="EMBL/GenBank/DDBJ databases">
        <authorList>
            <person name="Zheng R.K."/>
            <person name="Sun C.M."/>
        </authorList>
    </citation>
    <scope>NUCLEOTIDE SEQUENCE [LARGE SCALE GENOMIC DNA]</scope>
    <source>
        <strain evidence="2 3">WC007</strain>
    </source>
</reference>
<dbReference type="CDD" id="cd07563">
    <property type="entry name" value="Peptidase_S41_IRBP"/>
    <property type="match status" value="1"/>
</dbReference>
<dbReference type="InterPro" id="IPR014756">
    <property type="entry name" value="Ig_E-set"/>
</dbReference>
<dbReference type="KEGG" id="mcos:GM418_23460"/>
<keyword evidence="3" id="KW-1185">Reference proteome</keyword>
<dbReference type="Pfam" id="PF11918">
    <property type="entry name" value="Peptidase_S41_N"/>
    <property type="match status" value="1"/>
</dbReference>
<dbReference type="SUPFAM" id="SSF52096">
    <property type="entry name" value="ClpP/crotonase"/>
    <property type="match status" value="1"/>
</dbReference>
<dbReference type="InterPro" id="IPR032640">
    <property type="entry name" value="AMPK1_CBM"/>
</dbReference>
<name>A0A6I6JZD4_9BACT</name>
<protein>
    <recommendedName>
        <fullName evidence="1">Tail specific protease domain-containing protein</fullName>
    </recommendedName>
</protein>
<dbReference type="RefSeq" id="WP_158869641.1">
    <property type="nucleotide sequence ID" value="NZ_CP046401.1"/>
</dbReference>
<dbReference type="AlphaFoldDB" id="A0A6I6JZD4"/>
<dbReference type="EMBL" id="CP046401">
    <property type="protein sequence ID" value="QGY46510.1"/>
    <property type="molecule type" value="Genomic_DNA"/>
</dbReference>
<dbReference type="PANTHER" id="PTHR11261:SF3">
    <property type="entry name" value="RETINOL-BINDING PROTEIN 3"/>
    <property type="match status" value="1"/>
</dbReference>
<dbReference type="InterPro" id="IPR029045">
    <property type="entry name" value="ClpP/crotonase-like_dom_sf"/>
</dbReference>
<evidence type="ECO:0000313" key="3">
    <source>
        <dbReference type="Proteomes" id="UP000428260"/>
    </source>
</evidence>
<dbReference type="Pfam" id="PF03572">
    <property type="entry name" value="Peptidase_S41"/>
    <property type="match status" value="1"/>
</dbReference>
<accession>A0A6I6JZD4</accession>
<dbReference type="SUPFAM" id="SSF81296">
    <property type="entry name" value="E set domains"/>
    <property type="match status" value="1"/>
</dbReference>
<dbReference type="Gene3D" id="3.90.226.10">
    <property type="entry name" value="2-enoyl-CoA Hydratase, Chain A, domain 1"/>
    <property type="match status" value="1"/>
</dbReference>
<dbReference type="InterPro" id="IPR005151">
    <property type="entry name" value="Tail-specific_protease"/>
</dbReference>
<dbReference type="CDD" id="cd02859">
    <property type="entry name" value="E_set_AMPKbeta_like_N"/>
    <property type="match status" value="1"/>
</dbReference>
<gene>
    <name evidence="2" type="ORF">GM418_23460</name>
</gene>
<feature type="domain" description="Tail specific protease" evidence="1">
    <location>
        <begin position="101"/>
        <end position="304"/>
    </location>
</feature>
<dbReference type="SMART" id="SM00245">
    <property type="entry name" value="TSPc"/>
    <property type="match status" value="1"/>
</dbReference>
<proteinExistence type="predicted"/>
<evidence type="ECO:0000259" key="1">
    <source>
        <dbReference type="SMART" id="SM00245"/>
    </source>
</evidence>
<dbReference type="InterPro" id="IPR013783">
    <property type="entry name" value="Ig-like_fold"/>
</dbReference>
<evidence type="ECO:0000313" key="2">
    <source>
        <dbReference type="EMBL" id="QGY46510.1"/>
    </source>
</evidence>
<dbReference type="Proteomes" id="UP000428260">
    <property type="component" value="Chromosome"/>
</dbReference>